<proteinExistence type="predicted"/>
<name>A0A9P6GYV9_9MICR</name>
<organism evidence="1 2">
    <name type="scientific">Nosema granulosis</name>
    <dbReference type="NCBI Taxonomy" id="83296"/>
    <lineage>
        <taxon>Eukaryota</taxon>
        <taxon>Fungi</taxon>
        <taxon>Fungi incertae sedis</taxon>
        <taxon>Microsporidia</taxon>
        <taxon>Nosematidae</taxon>
        <taxon>Nosema</taxon>
    </lineage>
</organism>
<accession>A0A9P6GYV9</accession>
<gene>
    <name evidence="1" type="ORF">NGRA_1245</name>
</gene>
<dbReference type="OrthoDB" id="2190512at2759"/>
<sequence>MASEKKKTGSVAKENNYQDLISDDPFEIFFNSYGEDILIPQTDNVSIEIPQFKDKSTTDIEIKRKKSKLTDLDFMNILKSNAHKKEIIKKPSFGICHQIKILTEKEVASFNMTLYKFPYEMNVKYENSTIFKQIYKIFVNSLKDAYKKYKEEKKEFYIKFNNDFLYFGSNLKITSGIKKILKVNDVSFEEKGDYIYVASDEICLVIDIILNLNLTRSSTMPFLLSTFPFENAMIYTAYLKKERTIKQEGVILSSYIFHGPIWVDKCKELLEHNHKVVW</sequence>
<evidence type="ECO:0000313" key="2">
    <source>
        <dbReference type="Proteomes" id="UP000740883"/>
    </source>
</evidence>
<evidence type="ECO:0000313" key="1">
    <source>
        <dbReference type="EMBL" id="KAF9763470.1"/>
    </source>
</evidence>
<dbReference type="AlphaFoldDB" id="A0A9P6GYV9"/>
<dbReference type="Pfam" id="PF17016">
    <property type="entry name" value="DUF5095"/>
    <property type="match status" value="1"/>
</dbReference>
<dbReference type="InterPro" id="IPR031515">
    <property type="entry name" value="DUF5095"/>
</dbReference>
<dbReference type="Proteomes" id="UP000740883">
    <property type="component" value="Unassembled WGS sequence"/>
</dbReference>
<dbReference type="EMBL" id="SBJO01000073">
    <property type="protein sequence ID" value="KAF9763470.1"/>
    <property type="molecule type" value="Genomic_DNA"/>
</dbReference>
<comment type="caution">
    <text evidence="1">The sequence shown here is derived from an EMBL/GenBank/DDBJ whole genome shotgun (WGS) entry which is preliminary data.</text>
</comment>
<reference evidence="1 2" key="1">
    <citation type="journal article" date="2020" name="Genome Biol. Evol.">
        <title>Comparative genomics of strictly vertically transmitted, feminizing microsporidia endosymbionts of amphipod crustaceans.</title>
        <authorList>
            <person name="Cormier A."/>
            <person name="Chebbi M.A."/>
            <person name="Giraud I."/>
            <person name="Wattier R."/>
            <person name="Teixeira M."/>
            <person name="Gilbert C."/>
            <person name="Rigaud T."/>
            <person name="Cordaux R."/>
        </authorList>
    </citation>
    <scope>NUCLEOTIDE SEQUENCE [LARGE SCALE GENOMIC DNA]</scope>
    <source>
        <strain evidence="1 2">Ou3-Ou53</strain>
    </source>
</reference>
<keyword evidence="2" id="KW-1185">Reference proteome</keyword>
<protein>
    <submittedName>
        <fullName evidence="1">Uncharacterized protein</fullName>
    </submittedName>
</protein>